<keyword evidence="2" id="KW-1185">Reference proteome</keyword>
<evidence type="ECO:0000313" key="1">
    <source>
        <dbReference type="EMBL" id="KAH6936805.1"/>
    </source>
</evidence>
<proteinExistence type="predicted"/>
<name>A0ACB7SQ48_HYAAI</name>
<evidence type="ECO:0000313" key="2">
    <source>
        <dbReference type="Proteomes" id="UP000821845"/>
    </source>
</evidence>
<sequence>MPTFKFATWNVRGFRDKSKQRDILSFAQAQGINILFIQEANFRSPLDVVAFRRDFRVDPFFSLTSSRARGVGVIFVSGRFRQKSHCTFGADGRMIMLDVYIEGKRVRFINLYAPVTLSDTNSFFKDLHQLLLEPLPHVLLGDFNCVVDSQRDVRGPGQGGSTYQTKELVKILRHLSLTDVWVHLHNDRFGPTRLSKTTASRIDRTYLPDYLLASVVECEVVDLPGNLSGNSDHLPLATTVRGSPGFSSRNFGWRLDPSLLHDENCVQRVRDRIQESLENEEGRDRKRRLSAQMGEILRRMRIVKEAESLTSCTREYLETLQATYTHLLQLKTRRPAKEPDPPGSSTDPGSRDVYGNGGVSITEAKQLYGSITSEPGEIADIFREYFSTEFHESDSAEENPNRMQISELCQDLRRPGEEELTDLCCEASMEELRSAIRNMPSNSAPRSDGLKAGFYATFLDALGETLLSLVNVILRQHKKPDSFSVGRIVLLLKDGTPPNEPAS</sequence>
<comment type="caution">
    <text evidence="1">The sequence shown here is derived from an EMBL/GenBank/DDBJ whole genome shotgun (WGS) entry which is preliminary data.</text>
</comment>
<accession>A0ACB7SQ48</accession>
<reference evidence="1" key="1">
    <citation type="submission" date="2020-05" db="EMBL/GenBank/DDBJ databases">
        <title>Large-scale comparative analyses of tick genomes elucidate their genetic diversity and vector capacities.</title>
        <authorList>
            <person name="Jia N."/>
            <person name="Wang J."/>
            <person name="Shi W."/>
            <person name="Du L."/>
            <person name="Sun Y."/>
            <person name="Zhan W."/>
            <person name="Jiang J."/>
            <person name="Wang Q."/>
            <person name="Zhang B."/>
            <person name="Ji P."/>
            <person name="Sakyi L.B."/>
            <person name="Cui X."/>
            <person name="Yuan T."/>
            <person name="Jiang B."/>
            <person name="Yang W."/>
            <person name="Lam T.T.-Y."/>
            <person name="Chang Q."/>
            <person name="Ding S."/>
            <person name="Wang X."/>
            <person name="Zhu J."/>
            <person name="Ruan X."/>
            <person name="Zhao L."/>
            <person name="Wei J."/>
            <person name="Que T."/>
            <person name="Du C."/>
            <person name="Cheng J."/>
            <person name="Dai P."/>
            <person name="Han X."/>
            <person name="Huang E."/>
            <person name="Gao Y."/>
            <person name="Liu J."/>
            <person name="Shao H."/>
            <person name="Ye R."/>
            <person name="Li L."/>
            <person name="Wei W."/>
            <person name="Wang X."/>
            <person name="Wang C."/>
            <person name="Yang T."/>
            <person name="Huo Q."/>
            <person name="Li W."/>
            <person name="Guo W."/>
            <person name="Chen H."/>
            <person name="Zhou L."/>
            <person name="Ni X."/>
            <person name="Tian J."/>
            <person name="Zhou Y."/>
            <person name="Sheng Y."/>
            <person name="Liu T."/>
            <person name="Pan Y."/>
            <person name="Xia L."/>
            <person name="Li J."/>
            <person name="Zhao F."/>
            <person name="Cao W."/>
        </authorList>
    </citation>
    <scope>NUCLEOTIDE SEQUENCE</scope>
    <source>
        <strain evidence="1">Hyas-2018</strain>
    </source>
</reference>
<protein>
    <submittedName>
        <fullName evidence="1">Uncharacterized protein</fullName>
    </submittedName>
</protein>
<gene>
    <name evidence="1" type="ORF">HPB50_023171</name>
</gene>
<organism evidence="1 2">
    <name type="scientific">Hyalomma asiaticum</name>
    <name type="common">Tick</name>
    <dbReference type="NCBI Taxonomy" id="266040"/>
    <lineage>
        <taxon>Eukaryota</taxon>
        <taxon>Metazoa</taxon>
        <taxon>Ecdysozoa</taxon>
        <taxon>Arthropoda</taxon>
        <taxon>Chelicerata</taxon>
        <taxon>Arachnida</taxon>
        <taxon>Acari</taxon>
        <taxon>Parasitiformes</taxon>
        <taxon>Ixodida</taxon>
        <taxon>Ixodoidea</taxon>
        <taxon>Ixodidae</taxon>
        <taxon>Hyalomminae</taxon>
        <taxon>Hyalomma</taxon>
    </lineage>
</organism>
<dbReference type="Proteomes" id="UP000821845">
    <property type="component" value="Chromosome 3"/>
</dbReference>
<dbReference type="EMBL" id="CM023483">
    <property type="protein sequence ID" value="KAH6936805.1"/>
    <property type="molecule type" value="Genomic_DNA"/>
</dbReference>